<accession>A0A139ICK1</accession>
<name>A0A139ICK1_9PEZI</name>
<dbReference type="Proteomes" id="UP000073492">
    <property type="component" value="Unassembled WGS sequence"/>
</dbReference>
<organism evidence="1 2">
    <name type="scientific">Pseudocercospora musae</name>
    <dbReference type="NCBI Taxonomy" id="113226"/>
    <lineage>
        <taxon>Eukaryota</taxon>
        <taxon>Fungi</taxon>
        <taxon>Dikarya</taxon>
        <taxon>Ascomycota</taxon>
        <taxon>Pezizomycotina</taxon>
        <taxon>Dothideomycetes</taxon>
        <taxon>Dothideomycetidae</taxon>
        <taxon>Mycosphaerellales</taxon>
        <taxon>Mycosphaerellaceae</taxon>
        <taxon>Pseudocercospora</taxon>
    </lineage>
</organism>
<comment type="caution">
    <text evidence="1">The sequence shown here is derived from an EMBL/GenBank/DDBJ whole genome shotgun (WGS) entry which is preliminary data.</text>
</comment>
<evidence type="ECO:0000313" key="1">
    <source>
        <dbReference type="EMBL" id="KXT12483.1"/>
    </source>
</evidence>
<evidence type="ECO:0000313" key="2">
    <source>
        <dbReference type="Proteomes" id="UP000073492"/>
    </source>
</evidence>
<reference evidence="1 2" key="1">
    <citation type="submission" date="2015-07" db="EMBL/GenBank/DDBJ databases">
        <title>Comparative genomics of the Sigatoka disease complex on banana suggests a link between parallel evolutionary changes in Pseudocercospora fijiensis and Pseudocercospora eumusae and increased virulence on the banana host.</title>
        <authorList>
            <person name="Chang T.-C."/>
            <person name="Salvucci A."/>
            <person name="Crous P.W."/>
            <person name="Stergiopoulos I."/>
        </authorList>
    </citation>
    <scope>NUCLEOTIDE SEQUENCE [LARGE SCALE GENOMIC DNA]</scope>
    <source>
        <strain evidence="1 2">CBS 116634</strain>
    </source>
</reference>
<proteinExistence type="predicted"/>
<dbReference type="AlphaFoldDB" id="A0A139ICK1"/>
<gene>
    <name evidence="1" type="ORF">AC579_7367</name>
</gene>
<sequence>MSRRLHLINYDTSRALVRGFVHRDSQHTSHMQQHFTSEEERSAWLCSAIALQLRASQGTLYNSVAKSQVNRRDRGPPMRVKVIDLSSLPIQPAVPTTIADLASMMNIPFPSHDAGAVEHLSHHTLADATWHMDSSTNGSGARNTESQHSAEFNQLESWRRYLVAHCSHGRSGIEIHDNQFRHPSSSHEPGHYCRNLIKTSPHTHARSDVHERLIGRDSARQCKHEHEHEHSARYACHKSISTPMIHLT</sequence>
<dbReference type="EMBL" id="LFZO01000150">
    <property type="protein sequence ID" value="KXT12483.1"/>
    <property type="molecule type" value="Genomic_DNA"/>
</dbReference>
<keyword evidence="2" id="KW-1185">Reference proteome</keyword>
<protein>
    <submittedName>
        <fullName evidence="1">Uncharacterized protein</fullName>
    </submittedName>
</protein>